<evidence type="ECO:0000313" key="3">
    <source>
        <dbReference type="Proteomes" id="UP001358586"/>
    </source>
</evidence>
<accession>A0ABR0PCL8</accession>
<protein>
    <recommendedName>
        <fullName evidence="1">Aminotransferase-like plant mobile domain-containing protein</fullName>
    </recommendedName>
</protein>
<feature type="domain" description="Aminotransferase-like plant mobile" evidence="1">
    <location>
        <begin position="7"/>
        <end position="88"/>
    </location>
</feature>
<dbReference type="InterPro" id="IPR044824">
    <property type="entry name" value="MAIN-like"/>
</dbReference>
<gene>
    <name evidence="2" type="ORF">PVK06_023880</name>
</gene>
<keyword evidence="3" id="KW-1185">Reference proteome</keyword>
<name>A0ABR0PCL8_GOSAR</name>
<dbReference type="Proteomes" id="UP001358586">
    <property type="component" value="Chromosome 7"/>
</dbReference>
<sequence>MYCMPGACKLDCILISVFVKRWRSETYTFHLPHGECTIRLEDVALQLGLSIDGLVITRSTVIPVKGDLYEALLGKVPNKFQGGTIGRVTGDYQRNSKISS</sequence>
<dbReference type="EMBL" id="JARKNE010000007">
    <property type="protein sequence ID" value="KAK5818930.1"/>
    <property type="molecule type" value="Genomic_DNA"/>
</dbReference>
<comment type="caution">
    <text evidence="2">The sequence shown here is derived from an EMBL/GenBank/DDBJ whole genome shotgun (WGS) entry which is preliminary data.</text>
</comment>
<evidence type="ECO:0000259" key="1">
    <source>
        <dbReference type="Pfam" id="PF10536"/>
    </source>
</evidence>
<dbReference type="Pfam" id="PF10536">
    <property type="entry name" value="PMD"/>
    <property type="match status" value="1"/>
</dbReference>
<dbReference type="PANTHER" id="PTHR46033">
    <property type="entry name" value="PROTEIN MAIN-LIKE 2"/>
    <property type="match status" value="1"/>
</dbReference>
<proteinExistence type="predicted"/>
<dbReference type="PANTHER" id="PTHR46033:SF8">
    <property type="entry name" value="PROTEIN MAINTENANCE OF MERISTEMS-LIKE"/>
    <property type="match status" value="1"/>
</dbReference>
<evidence type="ECO:0000313" key="2">
    <source>
        <dbReference type="EMBL" id="KAK5818930.1"/>
    </source>
</evidence>
<reference evidence="2 3" key="1">
    <citation type="submission" date="2023-03" db="EMBL/GenBank/DDBJ databases">
        <title>WGS of Gossypium arboreum.</title>
        <authorList>
            <person name="Yu D."/>
        </authorList>
    </citation>
    <scope>NUCLEOTIDE SEQUENCE [LARGE SCALE GENOMIC DNA]</scope>
    <source>
        <tissue evidence="2">Leaf</tissue>
    </source>
</reference>
<organism evidence="2 3">
    <name type="scientific">Gossypium arboreum</name>
    <name type="common">Tree cotton</name>
    <name type="synonym">Gossypium nanking</name>
    <dbReference type="NCBI Taxonomy" id="29729"/>
    <lineage>
        <taxon>Eukaryota</taxon>
        <taxon>Viridiplantae</taxon>
        <taxon>Streptophyta</taxon>
        <taxon>Embryophyta</taxon>
        <taxon>Tracheophyta</taxon>
        <taxon>Spermatophyta</taxon>
        <taxon>Magnoliopsida</taxon>
        <taxon>eudicotyledons</taxon>
        <taxon>Gunneridae</taxon>
        <taxon>Pentapetalae</taxon>
        <taxon>rosids</taxon>
        <taxon>malvids</taxon>
        <taxon>Malvales</taxon>
        <taxon>Malvaceae</taxon>
        <taxon>Malvoideae</taxon>
        <taxon>Gossypium</taxon>
    </lineage>
</organism>
<dbReference type="InterPro" id="IPR019557">
    <property type="entry name" value="AminoTfrase-like_pln_mobile"/>
</dbReference>